<evidence type="ECO:0000313" key="1">
    <source>
        <dbReference type="EMBL" id="NAS27083.1"/>
    </source>
</evidence>
<keyword evidence="2" id="KW-1185">Reference proteome</keyword>
<gene>
    <name evidence="1" type="ORF">GT755_36130</name>
</gene>
<name>A0A7C9JK23_9ACTN</name>
<accession>A0A7C9JK23</accession>
<dbReference type="RefSeq" id="WP_161484048.1">
    <property type="nucleotide sequence ID" value="NZ_WXEW01000013.1"/>
</dbReference>
<dbReference type="Proteomes" id="UP000479526">
    <property type="component" value="Unassembled WGS sequence"/>
</dbReference>
<organism evidence="1 2">
    <name type="scientific">Herbidospora solisilvae</name>
    <dbReference type="NCBI Taxonomy" id="2696284"/>
    <lineage>
        <taxon>Bacteria</taxon>
        <taxon>Bacillati</taxon>
        <taxon>Actinomycetota</taxon>
        <taxon>Actinomycetes</taxon>
        <taxon>Streptosporangiales</taxon>
        <taxon>Streptosporangiaceae</taxon>
        <taxon>Herbidospora</taxon>
    </lineage>
</organism>
<evidence type="ECO:0008006" key="3">
    <source>
        <dbReference type="Google" id="ProtNLM"/>
    </source>
</evidence>
<protein>
    <recommendedName>
        <fullName evidence="3">Protein phosphatase 2C domain-containing protein</fullName>
    </recommendedName>
</protein>
<proteinExistence type="predicted"/>
<reference evidence="1 2" key="1">
    <citation type="submission" date="2020-01" db="EMBL/GenBank/DDBJ databases">
        <title>Herbidospora sp. NEAU-GS84 nov., a novel actinomycete isolated from soil.</title>
        <authorList>
            <person name="Han L."/>
        </authorList>
    </citation>
    <scope>NUCLEOTIDE SEQUENCE [LARGE SCALE GENOMIC DNA]</scope>
    <source>
        <strain evidence="1 2">NEAU-GS84</strain>
    </source>
</reference>
<dbReference type="AlphaFoldDB" id="A0A7C9JK23"/>
<sequence>MDVIAATEAGSALVPNEDAVAAGRSVVAVADGVTSLGLPTGCVHGTPWYAASLVRAIVAHAEGDPRLPLDRALAEAIGQVAAAHAGTCDLTAPGTPSATVAVIREYAGRFDHLVLSDATVVVGGTAIRDRRAENLFGELAAAAMRTPMGSAERRERTAEMIEAQRLLRNAPGGYWLAGAAPEAAGHALTGSVPATGTGPAAVMTDGAAALVDLYGQLTWRAALPWLAEAGPEGWLRRVRAVEASDPRGRRWPRHKPGDDATIALCRPSSGK</sequence>
<dbReference type="EMBL" id="WXEW01000013">
    <property type="protein sequence ID" value="NAS27083.1"/>
    <property type="molecule type" value="Genomic_DNA"/>
</dbReference>
<comment type="caution">
    <text evidence="1">The sequence shown here is derived from an EMBL/GenBank/DDBJ whole genome shotgun (WGS) entry which is preliminary data.</text>
</comment>
<evidence type="ECO:0000313" key="2">
    <source>
        <dbReference type="Proteomes" id="UP000479526"/>
    </source>
</evidence>